<keyword evidence="4" id="KW-1185">Reference proteome</keyword>
<protein>
    <recommendedName>
        <fullName evidence="2">Metallo-beta-lactamase domain-containing protein</fullName>
    </recommendedName>
</protein>
<dbReference type="Gene3D" id="3.60.15.10">
    <property type="entry name" value="Ribonuclease Z/Hydroxyacylglutathione hydrolase-like"/>
    <property type="match status" value="1"/>
</dbReference>
<dbReference type="InterPro" id="IPR001279">
    <property type="entry name" value="Metallo-B-lactamas"/>
</dbReference>
<evidence type="ECO:0000259" key="2">
    <source>
        <dbReference type="Pfam" id="PF12706"/>
    </source>
</evidence>
<dbReference type="EMBL" id="WUUS01000006">
    <property type="protein sequence ID" value="MXR41700.1"/>
    <property type="molecule type" value="Genomic_DNA"/>
</dbReference>
<proteinExistence type="predicted"/>
<evidence type="ECO:0000256" key="1">
    <source>
        <dbReference type="SAM" id="MobiDB-lite"/>
    </source>
</evidence>
<dbReference type="PANTHER" id="PTHR42663:SF6">
    <property type="entry name" value="HYDROLASE C777.06C-RELATED"/>
    <property type="match status" value="1"/>
</dbReference>
<comment type="caution">
    <text evidence="3">The sequence shown here is derived from an EMBL/GenBank/DDBJ whole genome shotgun (WGS) entry which is preliminary data.</text>
</comment>
<reference evidence="3 4" key="1">
    <citation type="submission" date="2019-12" db="EMBL/GenBank/DDBJ databases">
        <title>Isolation and characterization of three novel carbon monoxide-oxidizing members of Halobacteria from salione crusts and soils.</title>
        <authorList>
            <person name="Myers M.R."/>
            <person name="King G.M."/>
        </authorList>
    </citation>
    <scope>NUCLEOTIDE SEQUENCE [LARGE SCALE GENOMIC DNA]</scope>
    <source>
        <strain evidence="3 4">WSA2</strain>
    </source>
</reference>
<feature type="domain" description="Metallo-beta-lactamase" evidence="2">
    <location>
        <begin position="54"/>
        <end position="255"/>
    </location>
</feature>
<dbReference type="Proteomes" id="UP000437065">
    <property type="component" value="Unassembled WGS sequence"/>
</dbReference>
<dbReference type="SUPFAM" id="SSF56281">
    <property type="entry name" value="Metallo-hydrolase/oxidoreductase"/>
    <property type="match status" value="1"/>
</dbReference>
<evidence type="ECO:0000313" key="4">
    <source>
        <dbReference type="Proteomes" id="UP000437065"/>
    </source>
</evidence>
<dbReference type="AlphaFoldDB" id="A0A6B0T0E6"/>
<feature type="region of interest" description="Disordered" evidence="1">
    <location>
        <begin position="215"/>
        <end position="236"/>
    </location>
</feature>
<evidence type="ECO:0000313" key="3">
    <source>
        <dbReference type="EMBL" id="MXR41700.1"/>
    </source>
</evidence>
<sequence>MRVRFLGTGGSQPIPLPTCDCRLCREARRTGPPVARRGSELFLPGIAGLVDASEFAPRTLSESGIRSLEYCFLTHWHADHAGGLRVLGMRPADPGPGETVSEAKARTAPTLVTTRPVYERARESVGVVGHYVDTGVVDLHLLDGDEAGPLRTDGWRVDALPYPLEPGSGIEDATGFLFDDGDATLAVVADDARGLPAASLPADLDAVVFESGYLTRTPDGDRHRDPTPGEGDLSHPEILDRVRRVDPDAAFLSHIGHHYGWSHAQLTELAGGADYEDVTFAHDGLVVDV</sequence>
<dbReference type="OrthoDB" id="53037at2157"/>
<name>A0A6B0T0E6_9EURY</name>
<organism evidence="3 4">
    <name type="scientific">Halobaculum saliterrae</name>
    <dbReference type="NCBI Taxonomy" id="2073113"/>
    <lineage>
        <taxon>Archaea</taxon>
        <taxon>Methanobacteriati</taxon>
        <taxon>Methanobacteriota</taxon>
        <taxon>Stenosarchaea group</taxon>
        <taxon>Halobacteria</taxon>
        <taxon>Halobacteriales</taxon>
        <taxon>Haloferacaceae</taxon>
        <taxon>Halobaculum</taxon>
    </lineage>
</organism>
<dbReference type="Pfam" id="PF12706">
    <property type="entry name" value="Lactamase_B_2"/>
    <property type="match status" value="1"/>
</dbReference>
<dbReference type="PANTHER" id="PTHR42663">
    <property type="entry name" value="HYDROLASE C777.06C-RELATED-RELATED"/>
    <property type="match status" value="1"/>
</dbReference>
<accession>A0A6B0T0E6</accession>
<gene>
    <name evidence="3" type="ORF">GRX01_10165</name>
</gene>
<dbReference type="RefSeq" id="WP_159666683.1">
    <property type="nucleotide sequence ID" value="NZ_WUUS01000006.1"/>
</dbReference>
<dbReference type="InterPro" id="IPR036866">
    <property type="entry name" value="RibonucZ/Hydroxyglut_hydro"/>
</dbReference>
<feature type="compositionally biased region" description="Basic and acidic residues" evidence="1">
    <location>
        <begin position="218"/>
        <end position="236"/>
    </location>
</feature>